<dbReference type="eggNOG" id="ENOG5032Z4K">
    <property type="taxonomic scope" value="Bacteria"/>
</dbReference>
<organism evidence="1 2">
    <name type="scientific">Halothiobacillus neapolitanus (strain ATCC 23641 / DSM 15147 / CIP 104769 / NCIMB 8539 / c2)</name>
    <name type="common">Thiobacillus neapolitanus</name>
    <dbReference type="NCBI Taxonomy" id="555778"/>
    <lineage>
        <taxon>Bacteria</taxon>
        <taxon>Pseudomonadati</taxon>
        <taxon>Pseudomonadota</taxon>
        <taxon>Gammaproteobacteria</taxon>
        <taxon>Chromatiales</taxon>
        <taxon>Halothiobacillaceae</taxon>
        <taxon>Halothiobacillus</taxon>
    </lineage>
</organism>
<dbReference type="STRING" id="555778.Hneap_0241"/>
<dbReference type="AlphaFoldDB" id="D0KX90"/>
<dbReference type="Gene3D" id="1.20.120.330">
    <property type="entry name" value="Nucleotidyltransferases domain 2"/>
    <property type="match status" value="1"/>
</dbReference>
<evidence type="ECO:0000313" key="2">
    <source>
        <dbReference type="Proteomes" id="UP000009102"/>
    </source>
</evidence>
<sequence length="127" mass="15089">MPLDEQKYIALTDDEVEHIDQFLFRFSKLQDSMGQKLFKSILMFLEEDVEDKPFIDILNQLEKLHLIESANDWRTLREDRNELAHQYENEPEPMSAAINRVYERRELLVAIYHRLKSAYSKANGVDS</sequence>
<protein>
    <recommendedName>
        <fullName evidence="3">Nucleotidyltransferase substrate binding protein, HI0074 family</fullName>
    </recommendedName>
</protein>
<dbReference type="SUPFAM" id="SSF81593">
    <property type="entry name" value="Nucleotidyltransferase substrate binding subunit/domain"/>
    <property type="match status" value="1"/>
</dbReference>
<dbReference type="RefSeq" id="WP_012823140.1">
    <property type="nucleotide sequence ID" value="NC_013422.1"/>
</dbReference>
<dbReference type="KEGG" id="hna:Hneap_0241"/>
<keyword evidence="2" id="KW-1185">Reference proteome</keyword>
<evidence type="ECO:0008006" key="3">
    <source>
        <dbReference type="Google" id="ProtNLM"/>
    </source>
</evidence>
<proteinExistence type="predicted"/>
<name>D0KX90_HALNC</name>
<dbReference type="EMBL" id="CP001801">
    <property type="protein sequence ID" value="ACX95104.1"/>
    <property type="molecule type" value="Genomic_DNA"/>
</dbReference>
<dbReference type="HOGENOM" id="CLU_132694_0_0_6"/>
<gene>
    <name evidence="1" type="ordered locus">Hneap_0241</name>
</gene>
<reference evidence="1 2" key="1">
    <citation type="submission" date="2009-10" db="EMBL/GenBank/DDBJ databases">
        <title>Complete sequence of Halothiobacillus neapolitanus c2.</title>
        <authorList>
            <consortium name="US DOE Joint Genome Institute"/>
            <person name="Lucas S."/>
            <person name="Copeland A."/>
            <person name="Lapidus A."/>
            <person name="Glavina del Rio T."/>
            <person name="Tice H."/>
            <person name="Bruce D."/>
            <person name="Goodwin L."/>
            <person name="Pitluck S."/>
            <person name="Davenport K."/>
            <person name="Brettin T."/>
            <person name="Detter J.C."/>
            <person name="Han C."/>
            <person name="Tapia R."/>
            <person name="Larimer F."/>
            <person name="Land M."/>
            <person name="Hauser L."/>
            <person name="Kyrpides N."/>
            <person name="Mikhailova N."/>
            <person name="Kerfeld C."/>
            <person name="Cannon G."/>
            <person name="Heinhort S."/>
        </authorList>
    </citation>
    <scope>NUCLEOTIDE SEQUENCE [LARGE SCALE GENOMIC DNA]</scope>
    <source>
        <strain evidence="2">ATCC 23641 / c2</strain>
    </source>
</reference>
<evidence type="ECO:0000313" key="1">
    <source>
        <dbReference type="EMBL" id="ACX95104.1"/>
    </source>
</evidence>
<dbReference type="Proteomes" id="UP000009102">
    <property type="component" value="Chromosome"/>
</dbReference>
<accession>D0KX90</accession>